<dbReference type="OrthoDB" id="9788020at2"/>
<dbReference type="PANTHER" id="PTHR33445:SF1">
    <property type="entry name" value="ATP SYNTHASE SUBUNIT B"/>
    <property type="match status" value="1"/>
</dbReference>
<evidence type="ECO:0000256" key="11">
    <source>
        <dbReference type="ARBA" id="ARBA00023310"/>
    </source>
</evidence>
<dbReference type="SUPFAM" id="SSF81573">
    <property type="entry name" value="F1F0 ATP synthase subunit B, membrane domain"/>
    <property type="match status" value="1"/>
</dbReference>
<reference evidence="18 19" key="1">
    <citation type="submission" date="2019-03" db="EMBL/GenBank/DDBJ databases">
        <title>Genomic Encyclopedia of Type Strains, Phase IV (KMG-IV): sequencing the most valuable type-strain genomes for metagenomic binning, comparative biology and taxonomic classification.</title>
        <authorList>
            <person name="Goeker M."/>
        </authorList>
    </citation>
    <scope>NUCLEOTIDE SEQUENCE [LARGE SCALE GENOMIC DNA]</scope>
    <source>
        <strain evidence="18 19">DSM 100309</strain>
    </source>
</reference>
<keyword evidence="5 16" id="KW-0138">CF(0)</keyword>
<dbReference type="CDD" id="cd06503">
    <property type="entry name" value="ATP-synt_Fo_b"/>
    <property type="match status" value="1"/>
</dbReference>
<dbReference type="NCBIfam" id="NF004411">
    <property type="entry name" value="PRK05759.1-2"/>
    <property type="match status" value="1"/>
</dbReference>
<dbReference type="Pfam" id="PF00430">
    <property type="entry name" value="ATP-synt_B"/>
    <property type="match status" value="1"/>
</dbReference>
<dbReference type="Gene3D" id="1.20.5.620">
    <property type="entry name" value="F1F0 ATP synthase subunit B, membrane domain"/>
    <property type="match status" value="1"/>
</dbReference>
<dbReference type="GO" id="GO:0012505">
    <property type="term" value="C:endomembrane system"/>
    <property type="evidence" value="ECO:0007669"/>
    <property type="project" value="UniProtKB-SubCell"/>
</dbReference>
<organism evidence="18 19">
    <name type="scientific">Sulfurirhabdus autotrophica</name>
    <dbReference type="NCBI Taxonomy" id="1706046"/>
    <lineage>
        <taxon>Bacteria</taxon>
        <taxon>Pseudomonadati</taxon>
        <taxon>Pseudomonadota</taxon>
        <taxon>Betaproteobacteria</taxon>
        <taxon>Nitrosomonadales</taxon>
        <taxon>Sulfuricellaceae</taxon>
        <taxon>Sulfurirhabdus</taxon>
    </lineage>
</organism>
<evidence type="ECO:0000256" key="7">
    <source>
        <dbReference type="ARBA" id="ARBA00022781"/>
    </source>
</evidence>
<dbReference type="AlphaFoldDB" id="A0A4R3XRJ3"/>
<sequence>MNINATLLGQAIMFIMFVWFCMKFVWPPIMLALETRKKQIADGLAASERGKHELELAARHSTQVIHEAKQSASEIIAQAEKRSAQIIDEAKNTAKQEGDRLLVGAKAEIDQEVFRAKEVLRQQVADLAIAGAEKILRREVDAKAHAELLTSLKSEL</sequence>
<keyword evidence="8 16" id="KW-1133">Transmembrane helix</keyword>
<comment type="subunit">
    <text evidence="14">F-type ATPases have 2 components, F(1) - the catalytic core - and F(0) - the membrane proton channel. F(1) has five subunits: alpha(3), beta(3), gamma(1), delta(1), epsilon(1). F(0) has four main subunits: a(1), b(2) and c(10-14). The alpha and beta chains form an alternating ring which encloses part of the gamma chain. F(1) is attached to F(0) by a central stalk formed by the gamma and epsilon chains, while a peripheral stalk is formed by the delta and b chains.</text>
</comment>
<comment type="subunit">
    <text evidence="16">F-type ATPases have 2 components, F(1) - the catalytic core - and F(0) - the membrane proton channel. F(1) has five subunits: alpha(3), beta(3), gamma(1), delta(1), epsilon(1). F(0) has three main subunits: a(1), b(2) and c(10-14). The alpha and beta chains form an alternating ring which encloses part of the gamma chain. F(1) is attached to F(0) by a central stalk formed by the gamma and epsilon chains, while a peripheral stalk is formed by the delta and b chains.</text>
</comment>
<dbReference type="InterPro" id="IPR002146">
    <property type="entry name" value="ATP_synth_b/b'su_bac/chlpt"/>
</dbReference>
<evidence type="ECO:0000256" key="2">
    <source>
        <dbReference type="ARBA" id="ARBA00022448"/>
    </source>
</evidence>
<dbReference type="HAMAP" id="MF_01398">
    <property type="entry name" value="ATP_synth_b_bprime"/>
    <property type="match status" value="1"/>
</dbReference>
<comment type="similarity">
    <text evidence="1 16 17">Belongs to the ATPase B chain family.</text>
</comment>
<evidence type="ECO:0000256" key="8">
    <source>
        <dbReference type="ARBA" id="ARBA00022989"/>
    </source>
</evidence>
<evidence type="ECO:0000256" key="12">
    <source>
        <dbReference type="ARBA" id="ARBA00025198"/>
    </source>
</evidence>
<dbReference type="EMBL" id="SMCO01000023">
    <property type="protein sequence ID" value="TCV82225.1"/>
    <property type="molecule type" value="Genomic_DNA"/>
</dbReference>
<dbReference type="Proteomes" id="UP000295367">
    <property type="component" value="Unassembled WGS sequence"/>
</dbReference>
<evidence type="ECO:0000256" key="1">
    <source>
        <dbReference type="ARBA" id="ARBA00005513"/>
    </source>
</evidence>
<dbReference type="InterPro" id="IPR005864">
    <property type="entry name" value="ATP_synth_F0_bsu_bac"/>
</dbReference>
<evidence type="ECO:0000256" key="15">
    <source>
        <dbReference type="ARBA" id="ARBA00037847"/>
    </source>
</evidence>
<dbReference type="GO" id="GO:0045259">
    <property type="term" value="C:proton-transporting ATP synthase complex"/>
    <property type="evidence" value="ECO:0007669"/>
    <property type="project" value="UniProtKB-KW"/>
</dbReference>
<dbReference type="RefSeq" id="WP_124946821.1">
    <property type="nucleotide sequence ID" value="NZ_BHVT01000040.1"/>
</dbReference>
<evidence type="ECO:0000256" key="13">
    <source>
        <dbReference type="ARBA" id="ARBA00025614"/>
    </source>
</evidence>
<evidence type="ECO:0000313" key="19">
    <source>
        <dbReference type="Proteomes" id="UP000295367"/>
    </source>
</evidence>
<proteinExistence type="inferred from homology"/>
<comment type="caution">
    <text evidence="18">The sequence shown here is derived from an EMBL/GenBank/DDBJ whole genome shotgun (WGS) entry which is preliminary data.</text>
</comment>
<gene>
    <name evidence="16" type="primary">atpF</name>
    <name evidence="18" type="ORF">EDC63_12327</name>
</gene>
<keyword evidence="10 16" id="KW-0472">Membrane</keyword>
<evidence type="ECO:0000256" key="4">
    <source>
        <dbReference type="ARBA" id="ARBA00022519"/>
    </source>
</evidence>
<keyword evidence="11 16" id="KW-0066">ATP synthesis</keyword>
<evidence type="ECO:0000256" key="10">
    <source>
        <dbReference type="ARBA" id="ARBA00023136"/>
    </source>
</evidence>
<evidence type="ECO:0000256" key="17">
    <source>
        <dbReference type="RuleBase" id="RU003848"/>
    </source>
</evidence>
<keyword evidence="9 16" id="KW-0406">Ion transport</keyword>
<dbReference type="InterPro" id="IPR028987">
    <property type="entry name" value="ATP_synth_B-like_membr_sf"/>
</dbReference>
<dbReference type="InterPro" id="IPR050059">
    <property type="entry name" value="ATP_synthase_B_chain"/>
</dbReference>
<keyword evidence="6 16" id="KW-0812">Transmembrane</keyword>
<evidence type="ECO:0000313" key="18">
    <source>
        <dbReference type="EMBL" id="TCV82225.1"/>
    </source>
</evidence>
<comment type="function">
    <text evidence="13">Component of the F(0) channel, it forms part of the peripheral stalk, linking F(1) to F(0). The b'-subunit is a diverged and duplicated form of b found in plants and photosynthetic bacteria.</text>
</comment>
<accession>A0A4R3XRJ3</accession>
<feature type="transmembrane region" description="Helical" evidence="16">
    <location>
        <begin position="12"/>
        <end position="33"/>
    </location>
</feature>
<evidence type="ECO:0000256" key="6">
    <source>
        <dbReference type="ARBA" id="ARBA00022692"/>
    </source>
</evidence>
<dbReference type="NCBIfam" id="TIGR01144">
    <property type="entry name" value="ATP_synt_b"/>
    <property type="match status" value="1"/>
</dbReference>
<dbReference type="GO" id="GO:0046961">
    <property type="term" value="F:proton-transporting ATPase activity, rotational mechanism"/>
    <property type="evidence" value="ECO:0007669"/>
    <property type="project" value="TreeGrafter"/>
</dbReference>
<protein>
    <recommendedName>
        <fullName evidence="16">ATP synthase subunit b</fullName>
    </recommendedName>
    <alternativeName>
        <fullName evidence="16">ATP synthase F(0) sector subunit b</fullName>
    </alternativeName>
    <alternativeName>
        <fullName evidence="16">ATPase subunit I</fullName>
    </alternativeName>
    <alternativeName>
        <fullName evidence="16">F-type ATPase subunit b</fullName>
        <shortName evidence="16">F-ATPase subunit b</shortName>
    </alternativeName>
</protein>
<evidence type="ECO:0000256" key="5">
    <source>
        <dbReference type="ARBA" id="ARBA00022547"/>
    </source>
</evidence>
<keyword evidence="3 16" id="KW-1003">Cell membrane</keyword>
<keyword evidence="2 16" id="KW-0813">Transport</keyword>
<dbReference type="GO" id="GO:0005886">
    <property type="term" value="C:plasma membrane"/>
    <property type="evidence" value="ECO:0007669"/>
    <property type="project" value="UniProtKB-SubCell"/>
</dbReference>
<dbReference type="GO" id="GO:0046933">
    <property type="term" value="F:proton-transporting ATP synthase activity, rotational mechanism"/>
    <property type="evidence" value="ECO:0007669"/>
    <property type="project" value="UniProtKB-UniRule"/>
</dbReference>
<comment type="function">
    <text evidence="12 16">F(1)F(0) ATP synthase produces ATP from ADP in the presence of a proton or sodium gradient. F-type ATPases consist of two structural domains, F(1) containing the extramembraneous catalytic core and F(0) containing the membrane proton channel, linked together by a central stalk and a peripheral stalk. During catalysis, ATP synthesis in the catalytic domain of F(1) is coupled via a rotary mechanism of the central stalk subunits to proton translocation.</text>
</comment>
<keyword evidence="7 16" id="KW-0375">Hydrogen ion transport</keyword>
<evidence type="ECO:0000256" key="3">
    <source>
        <dbReference type="ARBA" id="ARBA00022475"/>
    </source>
</evidence>
<comment type="subcellular location">
    <subcellularLocation>
        <location evidence="16">Cell membrane</location>
        <topology evidence="16">Single-pass membrane protein</topology>
    </subcellularLocation>
    <subcellularLocation>
        <location evidence="15">Endomembrane system</location>
        <topology evidence="15">Single-pass membrane protein</topology>
    </subcellularLocation>
</comment>
<dbReference type="FunFam" id="1.20.5.620:FF:000001">
    <property type="entry name" value="ATP synthase subunit b"/>
    <property type="match status" value="1"/>
</dbReference>
<name>A0A4R3XRJ3_9PROT</name>
<keyword evidence="4" id="KW-0997">Cell inner membrane</keyword>
<evidence type="ECO:0000256" key="16">
    <source>
        <dbReference type="HAMAP-Rule" id="MF_01398"/>
    </source>
</evidence>
<keyword evidence="19" id="KW-1185">Reference proteome</keyword>
<dbReference type="PANTHER" id="PTHR33445">
    <property type="entry name" value="ATP SYNTHASE SUBUNIT B', CHLOROPLASTIC"/>
    <property type="match status" value="1"/>
</dbReference>
<evidence type="ECO:0000256" key="9">
    <source>
        <dbReference type="ARBA" id="ARBA00023065"/>
    </source>
</evidence>
<evidence type="ECO:0000256" key="14">
    <source>
        <dbReference type="ARBA" id="ARBA00026054"/>
    </source>
</evidence>